<dbReference type="InterPro" id="IPR036412">
    <property type="entry name" value="HAD-like_sf"/>
</dbReference>
<proteinExistence type="predicted"/>
<name>A0ABW7YHN2_STRCE</name>
<organism evidence="1 2">
    <name type="scientific">Streptomyces cellulosae</name>
    <dbReference type="NCBI Taxonomy" id="1968"/>
    <lineage>
        <taxon>Bacteria</taxon>
        <taxon>Bacillati</taxon>
        <taxon>Actinomycetota</taxon>
        <taxon>Actinomycetes</taxon>
        <taxon>Kitasatosporales</taxon>
        <taxon>Streptomycetaceae</taxon>
        <taxon>Streptomyces</taxon>
    </lineage>
</organism>
<evidence type="ECO:0000313" key="1">
    <source>
        <dbReference type="EMBL" id="MFI5681938.1"/>
    </source>
</evidence>
<gene>
    <name evidence="1" type="ORF">ACIA8P_46565</name>
</gene>
<keyword evidence="2" id="KW-1185">Reference proteome</keyword>
<reference evidence="1 2" key="1">
    <citation type="submission" date="2024-10" db="EMBL/GenBank/DDBJ databases">
        <title>The Natural Products Discovery Center: Release of the First 8490 Sequenced Strains for Exploring Actinobacteria Biosynthetic Diversity.</title>
        <authorList>
            <person name="Kalkreuter E."/>
            <person name="Kautsar S.A."/>
            <person name="Yang D."/>
            <person name="Bader C.D."/>
            <person name="Teijaro C.N."/>
            <person name="Fluegel L."/>
            <person name="Davis C.M."/>
            <person name="Simpson J.R."/>
            <person name="Lauterbach L."/>
            <person name="Steele A.D."/>
            <person name="Gui C."/>
            <person name="Meng S."/>
            <person name="Li G."/>
            <person name="Viehrig K."/>
            <person name="Ye F."/>
            <person name="Su P."/>
            <person name="Kiefer A.F."/>
            <person name="Nichols A."/>
            <person name="Cepeda A.J."/>
            <person name="Yan W."/>
            <person name="Fan B."/>
            <person name="Jiang Y."/>
            <person name="Adhikari A."/>
            <person name="Zheng C.-J."/>
            <person name="Schuster L."/>
            <person name="Cowan T.M."/>
            <person name="Smanski M.J."/>
            <person name="Chevrette M.G."/>
            <person name="De Carvalho L.P.S."/>
            <person name="Shen B."/>
        </authorList>
    </citation>
    <scope>NUCLEOTIDE SEQUENCE [LARGE SCALE GENOMIC DNA]</scope>
    <source>
        <strain evidence="1 2">NPDC051599</strain>
    </source>
</reference>
<dbReference type="RefSeq" id="WP_398663012.1">
    <property type="nucleotide sequence ID" value="NZ_JBITDC010000035.1"/>
</dbReference>
<dbReference type="Proteomes" id="UP001612415">
    <property type="component" value="Unassembled WGS sequence"/>
</dbReference>
<protein>
    <submittedName>
        <fullName evidence="1">Uncharacterized protein</fullName>
    </submittedName>
</protein>
<dbReference type="SUPFAM" id="SSF56784">
    <property type="entry name" value="HAD-like"/>
    <property type="match status" value="1"/>
</dbReference>
<dbReference type="EMBL" id="JBITDC010000035">
    <property type="protein sequence ID" value="MFI5681938.1"/>
    <property type="molecule type" value="Genomic_DNA"/>
</dbReference>
<accession>A0ABW7YHN2</accession>
<evidence type="ECO:0000313" key="2">
    <source>
        <dbReference type="Proteomes" id="UP001612415"/>
    </source>
</evidence>
<comment type="caution">
    <text evidence="1">The sequence shown here is derived from an EMBL/GenBank/DDBJ whole genome shotgun (WGS) entry which is preliminary data.</text>
</comment>
<sequence>MLLSNATARLHGDLAFHGLADLADLADRVFCSAEMGLVKPDPRCFREAAQRAGFALDDGGLNRRYLQSLLPHRRTQAVDAYSGKAGGLEVRLPTGATAGRSTDGCLAETEGKLYGGLGEWFRAKAVTNSLASIRRANVFADPQFRESTRQWAACMRQHGHRYTDPSQARAAFASDKTKDQEEEVRTAVDEARCAHSSGLSATAQRLDARYDKRLQKKYRAAVDNRPQLERAALPRARVYLSGR</sequence>
<dbReference type="Gene3D" id="3.40.50.1000">
    <property type="entry name" value="HAD superfamily/HAD-like"/>
    <property type="match status" value="1"/>
</dbReference>
<dbReference type="InterPro" id="IPR023214">
    <property type="entry name" value="HAD_sf"/>
</dbReference>